<dbReference type="AlphaFoldDB" id="A0A8I2YDL7"/>
<sequence>MLINNMSKKVEWVNSGRLFQSEPYMAKLPLPSRFMLPNILLLFNNSLLGIENVLMEATHHYQMTTWVEPLVKYAIRQPNLATRTRVWNNCLSALLAHDMPMKMLNVKTGHNWIEQDQLFQAKKTMVDVDLINKDFLVAMKSKINSYEEQLDK</sequence>
<evidence type="ECO:0000313" key="1">
    <source>
        <dbReference type="EMBL" id="KAG6369941.1"/>
    </source>
</evidence>
<comment type="caution">
    <text evidence="1">The sequence shown here is derived from an EMBL/GenBank/DDBJ whole genome shotgun (WGS) entry which is preliminary data.</text>
</comment>
<accession>A0A8I2YDL7</accession>
<proteinExistence type="predicted"/>
<keyword evidence="2" id="KW-1185">Reference proteome</keyword>
<gene>
    <name evidence="1" type="ORF">JVT61DRAFT_13327</name>
</gene>
<organism evidence="1 2">
    <name type="scientific">Boletus reticuloceps</name>
    <dbReference type="NCBI Taxonomy" id="495285"/>
    <lineage>
        <taxon>Eukaryota</taxon>
        <taxon>Fungi</taxon>
        <taxon>Dikarya</taxon>
        <taxon>Basidiomycota</taxon>
        <taxon>Agaricomycotina</taxon>
        <taxon>Agaricomycetes</taxon>
        <taxon>Agaricomycetidae</taxon>
        <taxon>Boletales</taxon>
        <taxon>Boletineae</taxon>
        <taxon>Boletaceae</taxon>
        <taxon>Boletoideae</taxon>
        <taxon>Boletus</taxon>
    </lineage>
</organism>
<dbReference type="EMBL" id="JAGFBS010000060">
    <property type="protein sequence ID" value="KAG6369941.1"/>
    <property type="molecule type" value="Genomic_DNA"/>
</dbReference>
<protein>
    <submittedName>
        <fullName evidence="1">Uncharacterized protein</fullName>
    </submittedName>
</protein>
<name>A0A8I2YDL7_9AGAM</name>
<reference evidence="1" key="1">
    <citation type="submission" date="2021-03" db="EMBL/GenBank/DDBJ databases">
        <title>Evolutionary innovations through gain and loss of genes in the ectomycorrhizal Boletales.</title>
        <authorList>
            <person name="Wu G."/>
            <person name="Miyauchi S."/>
            <person name="Morin E."/>
            <person name="Yang Z.-L."/>
            <person name="Xu J."/>
            <person name="Martin F.M."/>
        </authorList>
    </citation>
    <scope>NUCLEOTIDE SEQUENCE</scope>
    <source>
        <strain evidence="1">BR01</strain>
    </source>
</reference>
<dbReference type="Proteomes" id="UP000683000">
    <property type="component" value="Unassembled WGS sequence"/>
</dbReference>
<evidence type="ECO:0000313" key="2">
    <source>
        <dbReference type="Proteomes" id="UP000683000"/>
    </source>
</evidence>